<dbReference type="EMBL" id="QDHA01000010">
    <property type="protein sequence ID" value="RCJ09603.1"/>
    <property type="molecule type" value="Genomic_DNA"/>
</dbReference>
<evidence type="ECO:0000313" key="3">
    <source>
        <dbReference type="Proteomes" id="UP000253501"/>
    </source>
</evidence>
<dbReference type="AlphaFoldDB" id="A0A367PPS2"/>
<dbReference type="Proteomes" id="UP000253501">
    <property type="component" value="Unassembled WGS sequence"/>
</dbReference>
<accession>A0A367PPS2</accession>
<organism evidence="2 3">
    <name type="scientific">Cupriavidus necator</name>
    <name type="common">Alcaligenes eutrophus</name>
    <name type="synonym">Ralstonia eutropha</name>
    <dbReference type="NCBI Taxonomy" id="106590"/>
    <lineage>
        <taxon>Bacteria</taxon>
        <taxon>Pseudomonadati</taxon>
        <taxon>Pseudomonadota</taxon>
        <taxon>Betaproteobacteria</taxon>
        <taxon>Burkholderiales</taxon>
        <taxon>Burkholderiaceae</taxon>
        <taxon>Cupriavidus</taxon>
    </lineage>
</organism>
<gene>
    <name evidence="2" type="ORF">DDK22_05135</name>
</gene>
<keyword evidence="1" id="KW-0732">Signal</keyword>
<reference evidence="2 3" key="1">
    <citation type="submission" date="2018-04" db="EMBL/GenBank/DDBJ databases">
        <title>Cupriavidus necator CR12 genome sequencing and assembly.</title>
        <authorList>
            <person name="Ben Fekih I."/>
            <person name="Mazhar H.S."/>
            <person name="Bello S.K."/>
            <person name="Rensing C."/>
        </authorList>
    </citation>
    <scope>NUCLEOTIDE SEQUENCE [LARGE SCALE GENOMIC DNA]</scope>
    <source>
        <strain evidence="2 3">CR12</strain>
    </source>
</reference>
<protein>
    <submittedName>
        <fullName evidence="2">Uncharacterized protein</fullName>
    </submittedName>
</protein>
<sequence>MVKTVILLAAASAALSAGVAYAGIGARDVYTDGASTMGPRDPYTDGGKTTKFDVYSDGAKVTDRRDSFTDGS</sequence>
<dbReference type="RefSeq" id="WP_114131018.1">
    <property type="nucleotide sequence ID" value="NZ_CP068434.1"/>
</dbReference>
<evidence type="ECO:0000313" key="2">
    <source>
        <dbReference type="EMBL" id="RCJ09603.1"/>
    </source>
</evidence>
<proteinExistence type="predicted"/>
<feature type="signal peptide" evidence="1">
    <location>
        <begin position="1"/>
        <end position="22"/>
    </location>
</feature>
<evidence type="ECO:0000256" key="1">
    <source>
        <dbReference type="SAM" id="SignalP"/>
    </source>
</evidence>
<feature type="chain" id="PRO_5016661233" evidence="1">
    <location>
        <begin position="23"/>
        <end position="72"/>
    </location>
</feature>
<comment type="caution">
    <text evidence="2">The sequence shown here is derived from an EMBL/GenBank/DDBJ whole genome shotgun (WGS) entry which is preliminary data.</text>
</comment>
<name>A0A367PPS2_CUPNE</name>